<dbReference type="RefSeq" id="WP_104228876.1">
    <property type="nucleotide sequence ID" value="NZ_PSNW01000001.1"/>
</dbReference>
<reference evidence="13 14" key="1">
    <citation type="submission" date="2018-02" db="EMBL/GenBank/DDBJ databases">
        <title>Genome sequencing of Solimonas sp. HR-BB.</title>
        <authorList>
            <person name="Lee Y."/>
            <person name="Jeon C.O."/>
        </authorList>
    </citation>
    <scope>NUCLEOTIDE SEQUENCE [LARGE SCALE GENOMIC DNA]</scope>
    <source>
        <strain evidence="13 14">HR-BB</strain>
    </source>
</reference>
<dbReference type="Gene3D" id="2.40.440.10">
    <property type="entry name" value="L,D-transpeptidase catalytic domain-like"/>
    <property type="match status" value="1"/>
</dbReference>
<evidence type="ECO:0000256" key="2">
    <source>
        <dbReference type="ARBA" id="ARBA00005992"/>
    </source>
</evidence>
<dbReference type="GO" id="GO:0071555">
    <property type="term" value="P:cell wall organization"/>
    <property type="evidence" value="ECO:0007669"/>
    <property type="project" value="UniProtKB-UniRule"/>
</dbReference>
<dbReference type="InterPro" id="IPR038063">
    <property type="entry name" value="Transpep_catalytic_dom"/>
</dbReference>
<keyword evidence="7 9" id="KW-0573">Peptidoglycan synthesis</keyword>
<feature type="domain" description="L,D-TPase catalytic" evidence="12">
    <location>
        <begin position="148"/>
        <end position="280"/>
    </location>
</feature>
<evidence type="ECO:0000256" key="5">
    <source>
        <dbReference type="ARBA" id="ARBA00022801"/>
    </source>
</evidence>
<dbReference type="CDD" id="cd16913">
    <property type="entry name" value="YkuD_like"/>
    <property type="match status" value="1"/>
</dbReference>
<evidence type="ECO:0000256" key="10">
    <source>
        <dbReference type="SAM" id="MobiDB-lite"/>
    </source>
</evidence>
<dbReference type="AlphaFoldDB" id="A0A2S5TLR4"/>
<evidence type="ECO:0000256" key="3">
    <source>
        <dbReference type="ARBA" id="ARBA00022676"/>
    </source>
</evidence>
<dbReference type="OrthoDB" id="9787225at2"/>
<evidence type="ECO:0000259" key="12">
    <source>
        <dbReference type="PROSITE" id="PS52029"/>
    </source>
</evidence>
<proteinExistence type="inferred from homology"/>
<feature type="signal peptide" evidence="11">
    <location>
        <begin position="1"/>
        <end position="27"/>
    </location>
</feature>
<dbReference type="GO" id="GO:0008360">
    <property type="term" value="P:regulation of cell shape"/>
    <property type="evidence" value="ECO:0007669"/>
    <property type="project" value="UniProtKB-UniRule"/>
</dbReference>
<evidence type="ECO:0000256" key="9">
    <source>
        <dbReference type="PROSITE-ProRule" id="PRU01373"/>
    </source>
</evidence>
<feature type="active site" description="Proton donor/acceptor" evidence="9">
    <location>
        <position position="240"/>
    </location>
</feature>
<keyword evidence="8 9" id="KW-0961">Cell wall biogenesis/degradation</keyword>
<dbReference type="InterPro" id="IPR005490">
    <property type="entry name" value="LD_TPept_cat_dom"/>
</dbReference>
<evidence type="ECO:0000313" key="14">
    <source>
        <dbReference type="Proteomes" id="UP000238220"/>
    </source>
</evidence>
<feature type="compositionally biased region" description="Pro residues" evidence="10">
    <location>
        <begin position="106"/>
        <end position="115"/>
    </location>
</feature>
<dbReference type="GO" id="GO:0005576">
    <property type="term" value="C:extracellular region"/>
    <property type="evidence" value="ECO:0007669"/>
    <property type="project" value="TreeGrafter"/>
</dbReference>
<protein>
    <recommendedName>
        <fullName evidence="12">L,D-TPase catalytic domain-containing protein</fullName>
    </recommendedName>
</protein>
<accession>A0A2S5TLR4</accession>
<evidence type="ECO:0000256" key="4">
    <source>
        <dbReference type="ARBA" id="ARBA00022679"/>
    </source>
</evidence>
<dbReference type="UniPathway" id="UPA00219"/>
<dbReference type="Proteomes" id="UP000238220">
    <property type="component" value="Unassembled WGS sequence"/>
</dbReference>
<dbReference type="GO" id="GO:0018104">
    <property type="term" value="P:peptidoglycan-protein cross-linking"/>
    <property type="evidence" value="ECO:0007669"/>
    <property type="project" value="TreeGrafter"/>
</dbReference>
<dbReference type="GO" id="GO:0071972">
    <property type="term" value="F:peptidoglycan L,D-transpeptidase activity"/>
    <property type="evidence" value="ECO:0007669"/>
    <property type="project" value="TreeGrafter"/>
</dbReference>
<comment type="pathway">
    <text evidence="1 9">Cell wall biogenesis; peptidoglycan biosynthesis.</text>
</comment>
<dbReference type="InterPro" id="IPR050979">
    <property type="entry name" value="LD-transpeptidase"/>
</dbReference>
<name>A0A2S5TLR4_9GAMM</name>
<evidence type="ECO:0000256" key="6">
    <source>
        <dbReference type="ARBA" id="ARBA00022960"/>
    </source>
</evidence>
<feature type="region of interest" description="Disordered" evidence="10">
    <location>
        <begin position="103"/>
        <end position="131"/>
    </location>
</feature>
<dbReference type="PANTHER" id="PTHR30582:SF24">
    <property type="entry name" value="L,D-TRANSPEPTIDASE ERFK_SRFK-RELATED"/>
    <property type="match status" value="1"/>
</dbReference>
<sequence length="301" mass="32490">MSSILPTLARWSAGAALLFAAAGAAVAQQEAPAALTRVAAEGPIQSADLDAALAGLQGRPLDEALLEEARALVQDYYGWLEWREVQVSVQHSEAAPDELHLRIEAQPPPPPPEPPVALAEPETPKKRARKREAPILASDYAGWLHSPARVLVDASQRRLWLKRGKQIVSYTVAVGTERTPTPPGVYRVEQISHRPTWYPTATIRRDHAARGIKLPSAVPPGAGNPLGAWFVRLQDSIGIHGTNEPSSIGQASSYGCVRMHERDLEELARSLRPGDRVLIIGEPPVASGQQVSLRDTGSPHP</sequence>
<dbReference type="Pfam" id="PF03734">
    <property type="entry name" value="YkuD"/>
    <property type="match status" value="1"/>
</dbReference>
<keyword evidence="11" id="KW-0732">Signal</keyword>
<keyword evidence="3" id="KW-0328">Glycosyltransferase</keyword>
<dbReference type="SUPFAM" id="SSF141523">
    <property type="entry name" value="L,D-transpeptidase catalytic domain-like"/>
    <property type="match status" value="1"/>
</dbReference>
<keyword evidence="4" id="KW-0808">Transferase</keyword>
<keyword evidence="5" id="KW-0378">Hydrolase</keyword>
<keyword evidence="14" id="KW-1185">Reference proteome</keyword>
<evidence type="ECO:0000256" key="11">
    <source>
        <dbReference type="SAM" id="SignalP"/>
    </source>
</evidence>
<gene>
    <name evidence="13" type="ORF">C3942_03250</name>
</gene>
<organism evidence="13 14">
    <name type="scientific">Solimonas fluminis</name>
    <dbReference type="NCBI Taxonomy" id="2086571"/>
    <lineage>
        <taxon>Bacteria</taxon>
        <taxon>Pseudomonadati</taxon>
        <taxon>Pseudomonadota</taxon>
        <taxon>Gammaproteobacteria</taxon>
        <taxon>Nevskiales</taxon>
        <taxon>Nevskiaceae</taxon>
        <taxon>Solimonas</taxon>
    </lineage>
</organism>
<dbReference type="PANTHER" id="PTHR30582">
    <property type="entry name" value="L,D-TRANSPEPTIDASE"/>
    <property type="match status" value="1"/>
</dbReference>
<dbReference type="EMBL" id="PSNW01000001">
    <property type="protein sequence ID" value="PPE75911.1"/>
    <property type="molecule type" value="Genomic_DNA"/>
</dbReference>
<comment type="caution">
    <text evidence="13">The sequence shown here is derived from an EMBL/GenBank/DDBJ whole genome shotgun (WGS) entry which is preliminary data.</text>
</comment>
<feature type="chain" id="PRO_5015751915" description="L,D-TPase catalytic domain-containing protein" evidence="11">
    <location>
        <begin position="28"/>
        <end position="301"/>
    </location>
</feature>
<evidence type="ECO:0000256" key="1">
    <source>
        <dbReference type="ARBA" id="ARBA00004752"/>
    </source>
</evidence>
<dbReference type="GO" id="GO:0016757">
    <property type="term" value="F:glycosyltransferase activity"/>
    <property type="evidence" value="ECO:0007669"/>
    <property type="project" value="UniProtKB-KW"/>
</dbReference>
<keyword evidence="6 9" id="KW-0133">Cell shape</keyword>
<evidence type="ECO:0000256" key="8">
    <source>
        <dbReference type="ARBA" id="ARBA00023316"/>
    </source>
</evidence>
<comment type="similarity">
    <text evidence="2">Belongs to the YkuD family.</text>
</comment>
<dbReference type="PROSITE" id="PS52029">
    <property type="entry name" value="LD_TPASE"/>
    <property type="match status" value="1"/>
</dbReference>
<evidence type="ECO:0000256" key="7">
    <source>
        <dbReference type="ARBA" id="ARBA00022984"/>
    </source>
</evidence>
<evidence type="ECO:0000313" key="13">
    <source>
        <dbReference type="EMBL" id="PPE75911.1"/>
    </source>
</evidence>
<feature type="active site" description="Nucleophile" evidence="9">
    <location>
        <position position="256"/>
    </location>
</feature>